<evidence type="ECO:0000256" key="8">
    <source>
        <dbReference type="ARBA" id="ARBA00022989"/>
    </source>
</evidence>
<feature type="transmembrane region" description="Helical" evidence="10">
    <location>
        <begin position="6"/>
        <end position="25"/>
    </location>
</feature>
<protein>
    <submittedName>
        <fullName evidence="12">TonB family protein</fullName>
    </submittedName>
</protein>
<evidence type="ECO:0000256" key="9">
    <source>
        <dbReference type="ARBA" id="ARBA00023136"/>
    </source>
</evidence>
<dbReference type="InterPro" id="IPR006260">
    <property type="entry name" value="TonB/TolA_C"/>
</dbReference>
<evidence type="ECO:0000259" key="11">
    <source>
        <dbReference type="PROSITE" id="PS52015"/>
    </source>
</evidence>
<dbReference type="PANTHER" id="PTHR33446:SF2">
    <property type="entry name" value="PROTEIN TONB"/>
    <property type="match status" value="1"/>
</dbReference>
<dbReference type="Pfam" id="PF05569">
    <property type="entry name" value="Peptidase_M56"/>
    <property type="match status" value="1"/>
</dbReference>
<dbReference type="Gene3D" id="3.30.1150.10">
    <property type="match status" value="1"/>
</dbReference>
<evidence type="ECO:0000256" key="7">
    <source>
        <dbReference type="ARBA" id="ARBA00022927"/>
    </source>
</evidence>
<keyword evidence="4" id="KW-1003">Cell membrane</keyword>
<reference evidence="12 13" key="1">
    <citation type="submission" date="2019-02" db="EMBL/GenBank/DDBJ databases">
        <title>Isolation and identification of novel species under the genus Muribaculum.</title>
        <authorList>
            <person name="Miyake S."/>
            <person name="Ding Y."/>
            <person name="Low A."/>
            <person name="Soh M."/>
            <person name="Seedorf H."/>
        </authorList>
    </citation>
    <scope>NUCLEOTIDE SEQUENCE [LARGE SCALE GENOMIC DNA]</scope>
    <source>
        <strain evidence="12 13">TLL-A4</strain>
    </source>
</reference>
<dbReference type="GO" id="GO:0031992">
    <property type="term" value="F:energy transducer activity"/>
    <property type="evidence" value="ECO:0007669"/>
    <property type="project" value="TreeGrafter"/>
</dbReference>
<dbReference type="RefSeq" id="WP_136410928.1">
    <property type="nucleotide sequence ID" value="NZ_CP039393.1"/>
</dbReference>
<dbReference type="GO" id="GO:0015031">
    <property type="term" value="P:protein transport"/>
    <property type="evidence" value="ECO:0007669"/>
    <property type="project" value="UniProtKB-KW"/>
</dbReference>
<evidence type="ECO:0000313" key="12">
    <source>
        <dbReference type="EMBL" id="QCD36516.1"/>
    </source>
</evidence>
<dbReference type="EMBL" id="CP039393">
    <property type="protein sequence ID" value="QCD36516.1"/>
    <property type="molecule type" value="Genomic_DNA"/>
</dbReference>
<evidence type="ECO:0000256" key="4">
    <source>
        <dbReference type="ARBA" id="ARBA00022475"/>
    </source>
</evidence>
<dbReference type="AlphaFoldDB" id="A0A4P7VQF8"/>
<keyword evidence="5" id="KW-0997">Cell inner membrane</keyword>
<evidence type="ECO:0000256" key="3">
    <source>
        <dbReference type="ARBA" id="ARBA00022448"/>
    </source>
</evidence>
<evidence type="ECO:0000256" key="6">
    <source>
        <dbReference type="ARBA" id="ARBA00022692"/>
    </source>
</evidence>
<evidence type="ECO:0000313" key="13">
    <source>
        <dbReference type="Proteomes" id="UP000297031"/>
    </source>
</evidence>
<feature type="transmembrane region" description="Helical" evidence="10">
    <location>
        <begin position="95"/>
        <end position="120"/>
    </location>
</feature>
<dbReference type="Pfam" id="PF03544">
    <property type="entry name" value="TonB_C"/>
    <property type="match status" value="1"/>
</dbReference>
<feature type="transmembrane region" description="Helical" evidence="10">
    <location>
        <begin position="177"/>
        <end position="196"/>
    </location>
</feature>
<evidence type="ECO:0000256" key="2">
    <source>
        <dbReference type="ARBA" id="ARBA00006555"/>
    </source>
</evidence>
<evidence type="ECO:0000256" key="5">
    <source>
        <dbReference type="ARBA" id="ARBA00022519"/>
    </source>
</evidence>
<dbReference type="Proteomes" id="UP000297031">
    <property type="component" value="Chromosome"/>
</dbReference>
<feature type="transmembrane region" description="Helical" evidence="10">
    <location>
        <begin position="263"/>
        <end position="284"/>
    </location>
</feature>
<feature type="transmembrane region" description="Helical" evidence="10">
    <location>
        <begin position="37"/>
        <end position="55"/>
    </location>
</feature>
<dbReference type="GO" id="GO:0055085">
    <property type="term" value="P:transmembrane transport"/>
    <property type="evidence" value="ECO:0007669"/>
    <property type="project" value="InterPro"/>
</dbReference>
<name>A0A4P7VQF8_9BACT</name>
<keyword evidence="8 10" id="KW-1133">Transmembrane helix</keyword>
<keyword evidence="6 10" id="KW-0812">Transmembrane</keyword>
<keyword evidence="7" id="KW-0653">Protein transport</keyword>
<feature type="transmembrane region" description="Helical" evidence="10">
    <location>
        <begin position="132"/>
        <end position="151"/>
    </location>
</feature>
<dbReference type="InterPro" id="IPR037682">
    <property type="entry name" value="TonB_C"/>
</dbReference>
<gene>
    <name evidence="12" type="ORF">E7746_11795</name>
</gene>
<dbReference type="NCBIfam" id="TIGR01352">
    <property type="entry name" value="tonB_Cterm"/>
    <property type="match status" value="1"/>
</dbReference>
<keyword evidence="13" id="KW-1185">Reference proteome</keyword>
<dbReference type="GO" id="GO:0098797">
    <property type="term" value="C:plasma membrane protein complex"/>
    <property type="evidence" value="ECO:0007669"/>
    <property type="project" value="TreeGrafter"/>
</dbReference>
<dbReference type="PROSITE" id="PS52015">
    <property type="entry name" value="TONB_CTD"/>
    <property type="match status" value="1"/>
</dbReference>
<keyword evidence="9 10" id="KW-0472">Membrane</keyword>
<evidence type="ECO:0000256" key="1">
    <source>
        <dbReference type="ARBA" id="ARBA00004383"/>
    </source>
</evidence>
<sequence>MNGILLYLLEVNVIVTVVYLAYRLVLSRDTHFQWRRAFMLTGITVAVVFPLIDFGTTAESVGNRIAYVGPALQVVHGAVNNAVDNVTIDVQSLLVALYASVAAVLLLYLVVRVGSVFALVRRYDDMTVADRRLFVMPGNSGAFSFFGFIFVSEGFIDDDNVISHEAVHVDQLHSVDVLMSEFLSILCWFNPVAWLLRGEMRDNLEYIADSRVMTRDNRRQYQMSLLAMTDNQAIAKFYNNFNVSSLKKRIKMMNQKKKSSVALVRYMIAIPAVLALAFICSNWADAAPVSAPDTTEASATEEEVPQFPGGMVEFQKFMMMNLHYPAEAFEANEQGTVVVQMCINADGSVCDAKVVKSVSPSLDAAALELISKSPRWEPLKKSKSVCVNVPVIYKLSVDEPAEKEEKDDGAVPATVAVRFK</sequence>
<evidence type="ECO:0000256" key="10">
    <source>
        <dbReference type="SAM" id="Phobius"/>
    </source>
</evidence>
<accession>A0A4P7VQF8</accession>
<organism evidence="12 13">
    <name type="scientific">Muribaculum gordoncarteri</name>
    <dbReference type="NCBI Taxonomy" id="2530390"/>
    <lineage>
        <taxon>Bacteria</taxon>
        <taxon>Pseudomonadati</taxon>
        <taxon>Bacteroidota</taxon>
        <taxon>Bacteroidia</taxon>
        <taxon>Bacteroidales</taxon>
        <taxon>Muribaculaceae</taxon>
        <taxon>Muribaculum</taxon>
    </lineage>
</organism>
<dbReference type="OrthoDB" id="9814002at2"/>
<feature type="domain" description="TonB C-terminal" evidence="11">
    <location>
        <begin position="309"/>
        <end position="402"/>
    </location>
</feature>
<comment type="similarity">
    <text evidence="2">Belongs to the TonB family.</text>
</comment>
<keyword evidence="3" id="KW-0813">Transport</keyword>
<proteinExistence type="inferred from homology"/>
<dbReference type="PANTHER" id="PTHR33446">
    <property type="entry name" value="PROTEIN TONB-RELATED"/>
    <property type="match status" value="1"/>
</dbReference>
<dbReference type="SUPFAM" id="SSF74653">
    <property type="entry name" value="TolA/TonB C-terminal domain"/>
    <property type="match status" value="1"/>
</dbReference>
<dbReference type="InterPro" id="IPR051045">
    <property type="entry name" value="TonB-dependent_transducer"/>
</dbReference>
<dbReference type="KEGG" id="mgod:E7746_11795"/>
<dbReference type="InterPro" id="IPR008756">
    <property type="entry name" value="Peptidase_M56"/>
</dbReference>
<comment type="subcellular location">
    <subcellularLocation>
        <location evidence="1">Cell inner membrane</location>
        <topology evidence="1">Single-pass membrane protein</topology>
        <orientation evidence="1">Periplasmic side</orientation>
    </subcellularLocation>
</comment>